<dbReference type="AlphaFoldDB" id="A0AAV3PKH0"/>
<dbReference type="EMBL" id="BAABME010001815">
    <property type="protein sequence ID" value="GAA0151588.1"/>
    <property type="molecule type" value="Genomic_DNA"/>
</dbReference>
<sequence length="76" mass="8419">MVVHNNQYENQSKMKNKCCSKRALLFMVILTVVLLVVPLALPPLPPPPAMFLFLPIGIMGVLLMFAFSPAYSSDVL</sequence>
<organism evidence="2 3">
    <name type="scientific">Lithospermum erythrorhizon</name>
    <name type="common">Purple gromwell</name>
    <name type="synonym">Lithospermum officinale var. erythrorhizon</name>
    <dbReference type="NCBI Taxonomy" id="34254"/>
    <lineage>
        <taxon>Eukaryota</taxon>
        <taxon>Viridiplantae</taxon>
        <taxon>Streptophyta</taxon>
        <taxon>Embryophyta</taxon>
        <taxon>Tracheophyta</taxon>
        <taxon>Spermatophyta</taxon>
        <taxon>Magnoliopsida</taxon>
        <taxon>eudicotyledons</taxon>
        <taxon>Gunneridae</taxon>
        <taxon>Pentapetalae</taxon>
        <taxon>asterids</taxon>
        <taxon>lamiids</taxon>
        <taxon>Boraginales</taxon>
        <taxon>Boraginaceae</taxon>
        <taxon>Boraginoideae</taxon>
        <taxon>Lithospermeae</taxon>
        <taxon>Lithospermum</taxon>
    </lineage>
</organism>
<evidence type="ECO:0000313" key="2">
    <source>
        <dbReference type="EMBL" id="GAA0151588.1"/>
    </source>
</evidence>
<proteinExistence type="predicted"/>
<dbReference type="PANTHER" id="PTHR38928:SF7">
    <property type="entry name" value="ARGOS7"/>
    <property type="match status" value="1"/>
</dbReference>
<gene>
    <name evidence="2" type="ORF">LIER_10281</name>
</gene>
<protein>
    <recommendedName>
        <fullName evidence="4">Transmembrane protein</fullName>
    </recommendedName>
</protein>
<evidence type="ECO:0000256" key="1">
    <source>
        <dbReference type="SAM" id="Phobius"/>
    </source>
</evidence>
<evidence type="ECO:0008006" key="4">
    <source>
        <dbReference type="Google" id="ProtNLM"/>
    </source>
</evidence>
<feature type="transmembrane region" description="Helical" evidence="1">
    <location>
        <begin position="50"/>
        <end position="71"/>
    </location>
</feature>
<dbReference type="Proteomes" id="UP001454036">
    <property type="component" value="Unassembled WGS sequence"/>
</dbReference>
<accession>A0AAV3PKH0</accession>
<reference evidence="2 3" key="1">
    <citation type="submission" date="2024-01" db="EMBL/GenBank/DDBJ databases">
        <title>The complete chloroplast genome sequence of Lithospermum erythrorhizon: insights into the phylogenetic relationship among Boraginaceae species and the maternal lineages of purple gromwells.</title>
        <authorList>
            <person name="Okada T."/>
            <person name="Watanabe K."/>
        </authorList>
    </citation>
    <scope>NUCLEOTIDE SEQUENCE [LARGE SCALE GENOMIC DNA]</scope>
</reference>
<comment type="caution">
    <text evidence="2">The sequence shown here is derived from an EMBL/GenBank/DDBJ whole genome shotgun (WGS) entry which is preliminary data.</text>
</comment>
<keyword evidence="1" id="KW-0812">Transmembrane</keyword>
<keyword evidence="3" id="KW-1185">Reference proteome</keyword>
<keyword evidence="1" id="KW-0472">Membrane</keyword>
<dbReference type="PANTHER" id="PTHR38928">
    <property type="entry name" value="ARGOS7"/>
    <property type="match status" value="1"/>
</dbReference>
<evidence type="ECO:0000313" key="3">
    <source>
        <dbReference type="Proteomes" id="UP001454036"/>
    </source>
</evidence>
<keyword evidence="1" id="KW-1133">Transmembrane helix</keyword>
<name>A0AAV3PKH0_LITER</name>
<feature type="transmembrane region" description="Helical" evidence="1">
    <location>
        <begin position="23"/>
        <end position="44"/>
    </location>
</feature>